<evidence type="ECO:0000313" key="3">
    <source>
        <dbReference type="Proteomes" id="UP000494115"/>
    </source>
</evidence>
<evidence type="ECO:0000313" key="2">
    <source>
        <dbReference type="EMBL" id="CAB3795276.1"/>
    </source>
</evidence>
<dbReference type="InterPro" id="IPR046867">
    <property type="entry name" value="AldOxase/xan_DH_MoCoBD2"/>
</dbReference>
<dbReference type="SMART" id="SM01008">
    <property type="entry name" value="Ald_Xan_dh_C"/>
    <property type="match status" value="1"/>
</dbReference>
<gene>
    <name evidence="2" type="primary">paoC_2</name>
    <name evidence="2" type="ORF">LMG28138_03846</name>
</gene>
<dbReference type="Proteomes" id="UP000494115">
    <property type="component" value="Unassembled WGS sequence"/>
</dbReference>
<protein>
    <submittedName>
        <fullName evidence="2">Aldehyde oxidoreductase molybdenum-binding subunit PaoC</fullName>
        <ecNumber evidence="2">1.2.99.6</ecNumber>
    </submittedName>
</protein>
<dbReference type="SUPFAM" id="SSF54665">
    <property type="entry name" value="CO dehydrogenase molybdoprotein N-domain-like"/>
    <property type="match status" value="1"/>
</dbReference>
<dbReference type="GO" id="GO:0047770">
    <property type="term" value="F:carboxylate reductase activity"/>
    <property type="evidence" value="ECO:0007669"/>
    <property type="project" value="UniProtKB-EC"/>
</dbReference>
<dbReference type="GO" id="GO:0005506">
    <property type="term" value="F:iron ion binding"/>
    <property type="evidence" value="ECO:0007669"/>
    <property type="project" value="InterPro"/>
</dbReference>
<name>A0A6S7BPK9_9BURK</name>
<keyword evidence="2" id="KW-0560">Oxidoreductase</keyword>
<reference evidence="2 3" key="1">
    <citation type="submission" date="2020-04" db="EMBL/GenBank/DDBJ databases">
        <authorList>
            <person name="De Canck E."/>
        </authorList>
    </citation>
    <scope>NUCLEOTIDE SEQUENCE [LARGE SCALE GENOMIC DNA]</scope>
    <source>
        <strain evidence="2 3">LMG 28138</strain>
    </source>
</reference>
<dbReference type="PANTHER" id="PTHR11908">
    <property type="entry name" value="XANTHINE DEHYDROGENASE"/>
    <property type="match status" value="1"/>
</dbReference>
<dbReference type="Gene3D" id="3.30.365.10">
    <property type="entry name" value="Aldehyde oxidase/xanthine dehydrogenase, molybdopterin binding domain"/>
    <property type="match status" value="4"/>
</dbReference>
<evidence type="ECO:0000259" key="1">
    <source>
        <dbReference type="SMART" id="SM01008"/>
    </source>
</evidence>
<dbReference type="AlphaFoldDB" id="A0A6S7BPK9"/>
<dbReference type="InterPro" id="IPR037165">
    <property type="entry name" value="AldOxase/xan_DH_Mopterin-bd_sf"/>
</dbReference>
<sequence>MNTLISSAEKRIDGHAKVTGLAQYAADFNQPNQAYAVVVGAAVGLGRVTAIDVQPVLELPGIVSVISHLNAPRLAYRPHKGFIDPAAGERLHVLQDDQVRFYGQPVAVVIANTLDDAERGALALRVSYDAQTPVVDPHDPRAIEILPEALGTRQADKSRGNALAAPVAGAVTVDAEYDISRENHTPIELHATVAHWQGEQLTLWSKSQFVVNEQAEIAAIFGLPPENVRVICPFVGGAFGTSLRTWPHVTLAAIAAKLIERPVKLVLSRRQSFHTTGHRPRTVQRISLSATPDGKLLSLVHEGTAETSRYEQHAEALTSATHYMYSCPSLRARYRLLPMDTSTPTHMRGPGEASGVFAIEAALDELAYALKIDPLELRRRNEPQIDEGSGLPFSSRSLLQCYDVGAKHFGWSQRQFAPRSMRDARLLVGWGMASAAYPVFFAPAEACARMLGDGMFEIETASSDMGPGTYTSMTQVAAHVLGVPMDHVKFRLGQSNYPPTPPHGGSMTMASVGSAVYAACQALQAEIASQLTSRPGSALSGMQPGELEWSEGRVRAREQDGPGLAYRDVVPLLGNEPVEVTAVGSRDTSVAQKFTMVAFGAVFVEVAVDPDVLTIQVRRMTGAYGAGHIVNPRLAKSQCTGGMIGGMGMALMESTVLDARDGRPVNAHMADYLVPVNLDIPAMDVHFIDEHDVHVNVLGVKGVGEIALVGVAPAIANAVFHATGKRIRHLPIRLESMLEAS</sequence>
<dbReference type="RefSeq" id="WP_217478461.1">
    <property type="nucleotide sequence ID" value="NZ_CADIKM010000021.1"/>
</dbReference>
<organism evidence="2 3">
    <name type="scientific">Pararobbsia alpina</name>
    <dbReference type="NCBI Taxonomy" id="621374"/>
    <lineage>
        <taxon>Bacteria</taxon>
        <taxon>Pseudomonadati</taxon>
        <taxon>Pseudomonadota</taxon>
        <taxon>Betaproteobacteria</taxon>
        <taxon>Burkholderiales</taxon>
        <taxon>Burkholderiaceae</taxon>
        <taxon>Pararobbsia</taxon>
    </lineage>
</organism>
<accession>A0A6S7BPK9</accession>
<dbReference type="EMBL" id="CADIKM010000021">
    <property type="protein sequence ID" value="CAB3795276.1"/>
    <property type="molecule type" value="Genomic_DNA"/>
</dbReference>
<dbReference type="Pfam" id="PF01315">
    <property type="entry name" value="Ald_Xan_dh_C"/>
    <property type="match status" value="1"/>
</dbReference>
<dbReference type="InterPro" id="IPR000674">
    <property type="entry name" value="Ald_Oxase/Xan_DH_a/b"/>
</dbReference>
<dbReference type="InterPro" id="IPR036856">
    <property type="entry name" value="Ald_Oxase/Xan_DH_a/b_sf"/>
</dbReference>
<dbReference type="InterPro" id="IPR016208">
    <property type="entry name" value="Ald_Oxase/xanthine_DH-like"/>
</dbReference>
<dbReference type="EC" id="1.2.99.6" evidence="2"/>
<feature type="domain" description="Aldehyde oxidase/xanthine dehydrogenase a/b hammerhead" evidence="1">
    <location>
        <begin position="19"/>
        <end position="132"/>
    </location>
</feature>
<dbReference type="PANTHER" id="PTHR11908:SF153">
    <property type="entry name" value="DEHYDROGENASE"/>
    <property type="match status" value="1"/>
</dbReference>
<dbReference type="InterPro" id="IPR008274">
    <property type="entry name" value="AldOxase/xan_DH_MoCoBD1"/>
</dbReference>
<proteinExistence type="predicted"/>
<dbReference type="SUPFAM" id="SSF56003">
    <property type="entry name" value="Molybdenum cofactor-binding domain"/>
    <property type="match status" value="1"/>
</dbReference>
<dbReference type="Pfam" id="PF02738">
    <property type="entry name" value="MoCoBD_1"/>
    <property type="match status" value="1"/>
</dbReference>
<keyword evidence="3" id="KW-1185">Reference proteome</keyword>
<dbReference type="Gene3D" id="3.90.1170.50">
    <property type="entry name" value="Aldehyde oxidase/xanthine dehydrogenase, a/b hammerhead"/>
    <property type="match status" value="1"/>
</dbReference>
<dbReference type="Pfam" id="PF20256">
    <property type="entry name" value="MoCoBD_2"/>
    <property type="match status" value="1"/>
</dbReference>